<evidence type="ECO:0000256" key="4">
    <source>
        <dbReference type="ARBA" id="ARBA00023136"/>
    </source>
</evidence>
<dbReference type="Pfam" id="PF03924">
    <property type="entry name" value="CHASE"/>
    <property type="match status" value="1"/>
</dbReference>
<dbReference type="RefSeq" id="WP_054961905.1">
    <property type="nucleotide sequence ID" value="NZ_LLEI02000043.1"/>
</dbReference>
<dbReference type="Gene3D" id="3.30.450.350">
    <property type="entry name" value="CHASE domain"/>
    <property type="match status" value="1"/>
</dbReference>
<organism evidence="8 9">
    <name type="scientific">Vibrio bivalvicida</name>
    <dbReference type="NCBI Taxonomy" id="1276888"/>
    <lineage>
        <taxon>Bacteria</taxon>
        <taxon>Pseudomonadati</taxon>
        <taxon>Pseudomonadota</taxon>
        <taxon>Gammaproteobacteria</taxon>
        <taxon>Vibrionales</taxon>
        <taxon>Vibrionaceae</taxon>
        <taxon>Vibrio</taxon>
        <taxon>Vibrio oreintalis group</taxon>
    </lineage>
</organism>
<dbReference type="CDD" id="cd01949">
    <property type="entry name" value="GGDEF"/>
    <property type="match status" value="1"/>
</dbReference>
<accession>A0A177XYT4</accession>
<dbReference type="Proteomes" id="UP000078406">
    <property type="component" value="Unassembled WGS sequence"/>
</dbReference>
<evidence type="ECO:0000256" key="3">
    <source>
        <dbReference type="ARBA" id="ARBA00022989"/>
    </source>
</evidence>
<gene>
    <name evidence="8" type="ORF">APB76_15930</name>
</gene>
<evidence type="ECO:0000313" key="9">
    <source>
        <dbReference type="Proteomes" id="UP000078406"/>
    </source>
</evidence>
<evidence type="ECO:0000256" key="5">
    <source>
        <dbReference type="SAM" id="Phobius"/>
    </source>
</evidence>
<dbReference type="InterPro" id="IPR042240">
    <property type="entry name" value="CHASE_sf"/>
</dbReference>
<protein>
    <submittedName>
        <fullName evidence="8">Diguanylate cyclase</fullName>
    </submittedName>
</protein>
<dbReference type="InterPro" id="IPR052163">
    <property type="entry name" value="DGC-Regulatory_Protein"/>
</dbReference>
<dbReference type="PROSITE" id="PS50887">
    <property type="entry name" value="GGDEF"/>
    <property type="match status" value="1"/>
</dbReference>
<dbReference type="AlphaFoldDB" id="A0A177XYT4"/>
<dbReference type="EMBL" id="LLEI02000043">
    <property type="protein sequence ID" value="OAJ93445.1"/>
    <property type="molecule type" value="Genomic_DNA"/>
</dbReference>
<evidence type="ECO:0000313" key="8">
    <source>
        <dbReference type="EMBL" id="OAJ93445.1"/>
    </source>
</evidence>
<dbReference type="SMART" id="SM01079">
    <property type="entry name" value="CHASE"/>
    <property type="match status" value="1"/>
</dbReference>
<dbReference type="NCBIfam" id="TIGR00254">
    <property type="entry name" value="GGDEF"/>
    <property type="match status" value="1"/>
</dbReference>
<dbReference type="PANTHER" id="PTHR46663">
    <property type="entry name" value="DIGUANYLATE CYCLASE DGCT-RELATED"/>
    <property type="match status" value="1"/>
</dbReference>
<evidence type="ECO:0000256" key="1">
    <source>
        <dbReference type="ARBA" id="ARBA00004370"/>
    </source>
</evidence>
<evidence type="ECO:0000259" key="6">
    <source>
        <dbReference type="PROSITE" id="PS50839"/>
    </source>
</evidence>
<name>A0A177XYT4_9VIBR</name>
<dbReference type="GO" id="GO:0007165">
    <property type="term" value="P:signal transduction"/>
    <property type="evidence" value="ECO:0007669"/>
    <property type="project" value="UniProtKB-ARBA"/>
</dbReference>
<comment type="subcellular location">
    <subcellularLocation>
        <location evidence="1">Membrane</location>
    </subcellularLocation>
</comment>
<dbReference type="PROSITE" id="PS50839">
    <property type="entry name" value="CHASE"/>
    <property type="match status" value="1"/>
</dbReference>
<evidence type="ECO:0000259" key="7">
    <source>
        <dbReference type="PROSITE" id="PS50887"/>
    </source>
</evidence>
<dbReference type="InterPro" id="IPR006189">
    <property type="entry name" value="CHASE_dom"/>
</dbReference>
<dbReference type="Pfam" id="PF00990">
    <property type="entry name" value="GGDEF"/>
    <property type="match status" value="1"/>
</dbReference>
<dbReference type="PANTHER" id="PTHR46663:SF2">
    <property type="entry name" value="GGDEF DOMAIN-CONTAINING PROTEIN"/>
    <property type="match status" value="1"/>
</dbReference>
<dbReference type="SMART" id="SM00267">
    <property type="entry name" value="GGDEF"/>
    <property type="match status" value="1"/>
</dbReference>
<dbReference type="GO" id="GO:0016020">
    <property type="term" value="C:membrane"/>
    <property type="evidence" value="ECO:0007669"/>
    <property type="project" value="UniProtKB-SubCell"/>
</dbReference>
<feature type="transmembrane region" description="Helical" evidence="5">
    <location>
        <begin position="267"/>
        <end position="287"/>
    </location>
</feature>
<dbReference type="SUPFAM" id="SSF55073">
    <property type="entry name" value="Nucleotide cyclase"/>
    <property type="match status" value="1"/>
</dbReference>
<evidence type="ECO:0000256" key="2">
    <source>
        <dbReference type="ARBA" id="ARBA00022692"/>
    </source>
</evidence>
<dbReference type="Gene3D" id="3.30.70.270">
    <property type="match status" value="1"/>
</dbReference>
<keyword evidence="3 5" id="KW-1133">Transmembrane helix</keyword>
<dbReference type="InterPro" id="IPR043128">
    <property type="entry name" value="Rev_trsase/Diguanyl_cyclase"/>
</dbReference>
<sequence>MALSSGRHFFLNALCLFVFVISIGLVESLDRSQKSFLRDSLLARAKEELSIVRSELESAIVSDIYVVNGLPALVAANPEFEFSGWDLIASSVIRKSSHIQLLGLAPDDVIQYIYPIEGNEKALGLDYRTIPSQWRTVKKAQDLQEIFIAGPVNLVQGGLALIARVPIFSDPPYNSRYWGVCSVVISLESLFLDAGVPSFEHRYDIAIRGRDSTGIDGEVFYGLQSTFDNAFAIESVHFPYGNWVIAASTKQDLLASKPWYQVHVVRLLGYPMILILLGAFAMTYSLYSAASKRSLQDELTLLPNRRYFMYTLREHFDAVKKRIAQDRFAILNIDLDKFKAINDTYGHAAGDKVLIATAERLKSVLRASDVVARIGGDEFLILLSRIENTNDIDVINIELQKAICHTPVIYEQHLINLHVSIGHAIYKPEFNDIDDMLKLADSRMYDEKRRQLKRTITN</sequence>
<keyword evidence="4 5" id="KW-0472">Membrane</keyword>
<dbReference type="GO" id="GO:0003824">
    <property type="term" value="F:catalytic activity"/>
    <property type="evidence" value="ECO:0007669"/>
    <property type="project" value="UniProtKB-ARBA"/>
</dbReference>
<keyword evidence="2 5" id="KW-0812">Transmembrane</keyword>
<reference evidence="8 9" key="1">
    <citation type="journal article" date="2016" name="Syst. Appl. Microbiol.">
        <title>Vibrio bivalvicida sp. nov., a novel larval pathogen for bivalve molluscs reared in a hatchery.</title>
        <authorList>
            <person name="Dubert J."/>
            <person name="Romalde J.L."/>
            <person name="Prado S."/>
            <person name="Barja J.L."/>
        </authorList>
    </citation>
    <scope>NUCLEOTIDE SEQUENCE [LARGE SCALE GENOMIC DNA]</scope>
    <source>
        <strain evidence="8 9">605</strain>
    </source>
</reference>
<comment type="caution">
    <text evidence="8">The sequence shown here is derived from an EMBL/GenBank/DDBJ whole genome shotgun (WGS) entry which is preliminary data.</text>
</comment>
<proteinExistence type="predicted"/>
<dbReference type="InterPro" id="IPR000160">
    <property type="entry name" value="GGDEF_dom"/>
</dbReference>
<feature type="domain" description="CHASE" evidence="6">
    <location>
        <begin position="109"/>
        <end position="246"/>
    </location>
</feature>
<feature type="domain" description="GGDEF" evidence="7">
    <location>
        <begin position="326"/>
        <end position="458"/>
    </location>
</feature>
<dbReference type="InterPro" id="IPR029787">
    <property type="entry name" value="Nucleotide_cyclase"/>
</dbReference>